<dbReference type="AlphaFoldDB" id="A0A6A4GQT2"/>
<sequence length="65" mass="7405">FDPKRRIPLQSANGNTDWTLGTAKDVPFRFNNIIAFLQVHIINSPAYDVLLGRPFEILTQAHIKN</sequence>
<accession>A0A6A4GQT2</accession>
<gene>
    <name evidence="1" type="ORF">BT96DRAFT_793355</name>
</gene>
<dbReference type="CDD" id="cd00303">
    <property type="entry name" value="retropepsin_like"/>
    <property type="match status" value="1"/>
</dbReference>
<keyword evidence="2" id="KW-1185">Reference proteome</keyword>
<protein>
    <submittedName>
        <fullName evidence="1">Uncharacterized protein</fullName>
    </submittedName>
</protein>
<organism evidence="1 2">
    <name type="scientific">Gymnopus androsaceus JB14</name>
    <dbReference type="NCBI Taxonomy" id="1447944"/>
    <lineage>
        <taxon>Eukaryota</taxon>
        <taxon>Fungi</taxon>
        <taxon>Dikarya</taxon>
        <taxon>Basidiomycota</taxon>
        <taxon>Agaricomycotina</taxon>
        <taxon>Agaricomycetes</taxon>
        <taxon>Agaricomycetidae</taxon>
        <taxon>Agaricales</taxon>
        <taxon>Marasmiineae</taxon>
        <taxon>Omphalotaceae</taxon>
        <taxon>Gymnopus</taxon>
    </lineage>
</organism>
<feature type="non-terminal residue" evidence="1">
    <location>
        <position position="65"/>
    </location>
</feature>
<dbReference type="Gene3D" id="2.40.70.10">
    <property type="entry name" value="Acid Proteases"/>
    <property type="match status" value="1"/>
</dbReference>
<dbReference type="EMBL" id="ML769761">
    <property type="protein sequence ID" value="KAE9388101.1"/>
    <property type="molecule type" value="Genomic_DNA"/>
</dbReference>
<dbReference type="Proteomes" id="UP000799118">
    <property type="component" value="Unassembled WGS sequence"/>
</dbReference>
<reference evidence="1" key="1">
    <citation type="journal article" date="2019" name="Environ. Microbiol.">
        <title>Fungal ecological strategies reflected in gene transcription - a case study of two litter decomposers.</title>
        <authorList>
            <person name="Barbi F."/>
            <person name="Kohler A."/>
            <person name="Barry K."/>
            <person name="Baskaran P."/>
            <person name="Daum C."/>
            <person name="Fauchery L."/>
            <person name="Ihrmark K."/>
            <person name="Kuo A."/>
            <person name="LaButti K."/>
            <person name="Lipzen A."/>
            <person name="Morin E."/>
            <person name="Grigoriev I.V."/>
            <person name="Henrissat B."/>
            <person name="Lindahl B."/>
            <person name="Martin F."/>
        </authorList>
    </citation>
    <scope>NUCLEOTIDE SEQUENCE</scope>
    <source>
        <strain evidence="1">JB14</strain>
    </source>
</reference>
<proteinExistence type="predicted"/>
<name>A0A6A4GQT2_9AGAR</name>
<evidence type="ECO:0000313" key="1">
    <source>
        <dbReference type="EMBL" id="KAE9388101.1"/>
    </source>
</evidence>
<evidence type="ECO:0000313" key="2">
    <source>
        <dbReference type="Proteomes" id="UP000799118"/>
    </source>
</evidence>
<dbReference type="InterPro" id="IPR021109">
    <property type="entry name" value="Peptidase_aspartic_dom_sf"/>
</dbReference>
<dbReference type="OrthoDB" id="5596707at2759"/>
<feature type="non-terminal residue" evidence="1">
    <location>
        <position position="1"/>
    </location>
</feature>